<feature type="compositionally biased region" description="Low complexity" evidence="1">
    <location>
        <begin position="52"/>
        <end position="68"/>
    </location>
</feature>
<evidence type="ECO:0000313" key="3">
    <source>
        <dbReference type="EnsemblPlants" id="KEH16677"/>
    </source>
</evidence>
<dbReference type="EnsemblPlants" id="KEH16677">
    <property type="protein sequence ID" value="KEH16677"/>
    <property type="gene ID" value="MTR_0117s0110"/>
</dbReference>
<evidence type="ECO:0000313" key="4">
    <source>
        <dbReference type="Proteomes" id="UP000002051"/>
    </source>
</evidence>
<evidence type="ECO:0000256" key="1">
    <source>
        <dbReference type="SAM" id="MobiDB-lite"/>
    </source>
</evidence>
<dbReference type="AlphaFoldDB" id="A0A072TH21"/>
<reference evidence="2 4" key="2">
    <citation type="journal article" date="2014" name="BMC Genomics">
        <title>An improved genome release (version Mt4.0) for the model legume Medicago truncatula.</title>
        <authorList>
            <person name="Tang H."/>
            <person name="Krishnakumar V."/>
            <person name="Bidwell S."/>
            <person name="Rosen B."/>
            <person name="Chan A."/>
            <person name="Zhou S."/>
            <person name="Gentzbittel L."/>
            <person name="Childs K.L."/>
            <person name="Yandell M."/>
            <person name="Gundlach H."/>
            <person name="Mayer K.F."/>
            <person name="Schwartz D.C."/>
            <person name="Town C.D."/>
        </authorList>
    </citation>
    <scope>GENOME REANNOTATION</scope>
    <source>
        <strain evidence="2">A17</strain>
        <strain evidence="3 4">cv. Jemalong A17</strain>
    </source>
</reference>
<gene>
    <name evidence="2" type="ORF">MTR_0117s0110</name>
</gene>
<organism evidence="2 4">
    <name type="scientific">Medicago truncatula</name>
    <name type="common">Barrel medic</name>
    <name type="synonym">Medicago tribuloides</name>
    <dbReference type="NCBI Taxonomy" id="3880"/>
    <lineage>
        <taxon>Eukaryota</taxon>
        <taxon>Viridiplantae</taxon>
        <taxon>Streptophyta</taxon>
        <taxon>Embryophyta</taxon>
        <taxon>Tracheophyta</taxon>
        <taxon>Spermatophyta</taxon>
        <taxon>Magnoliopsida</taxon>
        <taxon>eudicotyledons</taxon>
        <taxon>Gunneridae</taxon>
        <taxon>Pentapetalae</taxon>
        <taxon>rosids</taxon>
        <taxon>fabids</taxon>
        <taxon>Fabales</taxon>
        <taxon>Fabaceae</taxon>
        <taxon>Papilionoideae</taxon>
        <taxon>50 kb inversion clade</taxon>
        <taxon>NPAAA clade</taxon>
        <taxon>Hologalegina</taxon>
        <taxon>IRL clade</taxon>
        <taxon>Trifolieae</taxon>
        <taxon>Medicago</taxon>
    </lineage>
</organism>
<name>A0A072TH21_MEDTR</name>
<dbReference type="Proteomes" id="UP000002051">
    <property type="component" value="Unassembled WGS sequence"/>
</dbReference>
<protein>
    <submittedName>
        <fullName evidence="2 3">Uncharacterized protein</fullName>
    </submittedName>
</protein>
<reference evidence="3" key="3">
    <citation type="submission" date="2015-06" db="UniProtKB">
        <authorList>
            <consortium name="EnsemblPlants"/>
        </authorList>
    </citation>
    <scope>IDENTIFICATION</scope>
    <source>
        <strain evidence="3">cv. Jemalong A17</strain>
    </source>
</reference>
<reference evidence="2 4" key="1">
    <citation type="journal article" date="2011" name="Nature">
        <title>The Medicago genome provides insight into the evolution of rhizobial symbioses.</title>
        <authorList>
            <person name="Young N.D."/>
            <person name="Debelle F."/>
            <person name="Oldroyd G.E."/>
            <person name="Geurts R."/>
            <person name="Cannon S.B."/>
            <person name="Udvardi M.K."/>
            <person name="Benedito V.A."/>
            <person name="Mayer K.F."/>
            <person name="Gouzy J."/>
            <person name="Schoof H."/>
            <person name="Van de Peer Y."/>
            <person name="Proost S."/>
            <person name="Cook D.R."/>
            <person name="Meyers B.C."/>
            <person name="Spannagl M."/>
            <person name="Cheung F."/>
            <person name="De Mita S."/>
            <person name="Krishnakumar V."/>
            <person name="Gundlach H."/>
            <person name="Zhou S."/>
            <person name="Mudge J."/>
            <person name="Bharti A.K."/>
            <person name="Murray J.D."/>
            <person name="Naoumkina M.A."/>
            <person name="Rosen B."/>
            <person name="Silverstein K.A."/>
            <person name="Tang H."/>
            <person name="Rombauts S."/>
            <person name="Zhao P.X."/>
            <person name="Zhou P."/>
            <person name="Barbe V."/>
            <person name="Bardou P."/>
            <person name="Bechner M."/>
            <person name="Bellec A."/>
            <person name="Berger A."/>
            <person name="Berges H."/>
            <person name="Bidwell S."/>
            <person name="Bisseling T."/>
            <person name="Choisne N."/>
            <person name="Couloux A."/>
            <person name="Denny R."/>
            <person name="Deshpande S."/>
            <person name="Dai X."/>
            <person name="Doyle J.J."/>
            <person name="Dudez A.M."/>
            <person name="Farmer A.D."/>
            <person name="Fouteau S."/>
            <person name="Franken C."/>
            <person name="Gibelin C."/>
            <person name="Gish J."/>
            <person name="Goldstein S."/>
            <person name="Gonzalez A.J."/>
            <person name="Green P.J."/>
            <person name="Hallab A."/>
            <person name="Hartog M."/>
            <person name="Hua A."/>
            <person name="Humphray S.J."/>
            <person name="Jeong D.H."/>
            <person name="Jing Y."/>
            <person name="Jocker A."/>
            <person name="Kenton S.M."/>
            <person name="Kim D.J."/>
            <person name="Klee K."/>
            <person name="Lai H."/>
            <person name="Lang C."/>
            <person name="Lin S."/>
            <person name="Macmil S.L."/>
            <person name="Magdelenat G."/>
            <person name="Matthews L."/>
            <person name="McCorrison J."/>
            <person name="Monaghan E.L."/>
            <person name="Mun J.H."/>
            <person name="Najar F.Z."/>
            <person name="Nicholson C."/>
            <person name="Noirot C."/>
            <person name="O'Bleness M."/>
            <person name="Paule C.R."/>
            <person name="Poulain J."/>
            <person name="Prion F."/>
            <person name="Qin B."/>
            <person name="Qu C."/>
            <person name="Retzel E.F."/>
            <person name="Riddle C."/>
            <person name="Sallet E."/>
            <person name="Samain S."/>
            <person name="Samson N."/>
            <person name="Sanders I."/>
            <person name="Saurat O."/>
            <person name="Scarpelli C."/>
            <person name="Schiex T."/>
            <person name="Segurens B."/>
            <person name="Severin A.J."/>
            <person name="Sherrier D.J."/>
            <person name="Shi R."/>
            <person name="Sims S."/>
            <person name="Singer S.R."/>
            <person name="Sinharoy S."/>
            <person name="Sterck L."/>
            <person name="Viollet A."/>
            <person name="Wang B.B."/>
            <person name="Wang K."/>
            <person name="Wang M."/>
            <person name="Wang X."/>
            <person name="Warfsmann J."/>
            <person name="Weissenbach J."/>
            <person name="White D.D."/>
            <person name="White J.D."/>
            <person name="Wiley G.B."/>
            <person name="Wincker P."/>
            <person name="Xing Y."/>
            <person name="Yang L."/>
            <person name="Yao Z."/>
            <person name="Ying F."/>
            <person name="Zhai J."/>
            <person name="Zhou L."/>
            <person name="Zuber A."/>
            <person name="Denarie J."/>
            <person name="Dixon R.A."/>
            <person name="May G.D."/>
            <person name="Schwartz D.C."/>
            <person name="Rogers J."/>
            <person name="Quetier F."/>
            <person name="Town C.D."/>
            <person name="Roe B.A."/>
        </authorList>
    </citation>
    <scope>NUCLEOTIDE SEQUENCE [LARGE SCALE GENOMIC DNA]</scope>
    <source>
        <strain evidence="2">A17</strain>
        <strain evidence="3 4">cv. Jemalong A17</strain>
    </source>
</reference>
<dbReference type="EMBL" id="KL402842">
    <property type="protein sequence ID" value="KEH16677.1"/>
    <property type="molecule type" value="Genomic_DNA"/>
</dbReference>
<keyword evidence="4" id="KW-1185">Reference proteome</keyword>
<feature type="region of interest" description="Disordered" evidence="1">
    <location>
        <begin position="43"/>
        <end position="72"/>
    </location>
</feature>
<feature type="region of interest" description="Disordered" evidence="1">
    <location>
        <begin position="1"/>
        <end position="21"/>
    </location>
</feature>
<evidence type="ECO:0000313" key="2">
    <source>
        <dbReference type="EMBL" id="KEH16677.1"/>
    </source>
</evidence>
<sequence length="114" mass="13564">MENNKDPHPVTYQSDPRQHVRSHSLQQLFLITCKLPIRRATFPSRRATNHHNNVPTSLTLVTLTNSTNNDDHNKILQQRQQLTQQQRQLTQRQQQQQQLIQQQQQLNQQQRQLS</sequence>
<dbReference type="HOGENOM" id="CLU_2124803_0_0_1"/>
<feature type="region of interest" description="Disordered" evidence="1">
    <location>
        <begin position="87"/>
        <end position="114"/>
    </location>
</feature>
<accession>A0A072TH21</accession>
<proteinExistence type="predicted"/>